<feature type="domain" description="Exostosin GT47" evidence="1">
    <location>
        <begin position="211"/>
        <end position="313"/>
    </location>
</feature>
<dbReference type="EMBL" id="QREI01000004">
    <property type="protein sequence ID" value="REE24466.1"/>
    <property type="molecule type" value="Genomic_DNA"/>
</dbReference>
<gene>
    <name evidence="2" type="ORF">DFQ09_104237</name>
</gene>
<keyword evidence="3" id="KW-1185">Reference proteome</keyword>
<evidence type="ECO:0000313" key="2">
    <source>
        <dbReference type="EMBL" id="REE24466.1"/>
    </source>
</evidence>
<reference evidence="2 3" key="1">
    <citation type="submission" date="2018-07" db="EMBL/GenBank/DDBJ databases">
        <title>Genomic Encyclopedia of Type Strains, Phase III (KMG-III): the genomes of soil and plant-associated and newly described type strains.</title>
        <authorList>
            <person name="Whitman W."/>
        </authorList>
    </citation>
    <scope>NUCLEOTIDE SEQUENCE [LARGE SCALE GENOMIC DNA]</scope>
    <source>
        <strain evidence="2 3">CECT 7948</strain>
    </source>
</reference>
<protein>
    <submittedName>
        <fullName evidence="2">Exostosin family protein</fullName>
    </submittedName>
</protein>
<dbReference type="AlphaFoldDB" id="A0A3D9MZ24"/>
<dbReference type="Pfam" id="PF03016">
    <property type="entry name" value="Exostosin_GT47"/>
    <property type="match status" value="1"/>
</dbReference>
<dbReference type="Proteomes" id="UP000256919">
    <property type="component" value="Unassembled WGS sequence"/>
</dbReference>
<sequence>MTFYFPKLHYDKSFRGQTFPLLKPFLKGEEFSDDERTAMYGISEDEVAFVDVLEASDVAILTMSWNYYVKTKQRAKVIQFLKTTQHLNITTWVVLLDDVGIDFPDFPHVKLFRQSGYRSKTPRWHVGLPVFISDPLKAYYNRNAIFERPYVENPTIGFCGFATSNVALALKIKVKIALKNLSYYLKLNAQEPEMILAAAHWRHSILKRLEAHQGLITNFIYRAKYRAGTQNTAQRAASTLEFFNNMKASDYVVCVRGAGNFSVRLYETLAMGRIPIFVNTDCILPFTEAIDWKEHVVWVEADEIDNIGAIVTNFHEKLTEDSFVELQQSNRCLWETKLQLKGLL</sequence>
<proteinExistence type="predicted"/>
<organism evidence="2 3">
    <name type="scientific">Winogradskyella pacifica</name>
    <dbReference type="NCBI Taxonomy" id="664642"/>
    <lineage>
        <taxon>Bacteria</taxon>
        <taxon>Pseudomonadati</taxon>
        <taxon>Bacteroidota</taxon>
        <taxon>Flavobacteriia</taxon>
        <taxon>Flavobacteriales</taxon>
        <taxon>Flavobacteriaceae</taxon>
        <taxon>Winogradskyella</taxon>
    </lineage>
</organism>
<name>A0A3D9MZ24_9FLAO</name>
<accession>A0A3D9MZ24</accession>
<dbReference type="OrthoDB" id="1416011at2"/>
<evidence type="ECO:0000259" key="1">
    <source>
        <dbReference type="Pfam" id="PF03016"/>
    </source>
</evidence>
<evidence type="ECO:0000313" key="3">
    <source>
        <dbReference type="Proteomes" id="UP000256919"/>
    </source>
</evidence>
<dbReference type="RefSeq" id="WP_115810145.1">
    <property type="nucleotide sequence ID" value="NZ_QREI01000004.1"/>
</dbReference>
<comment type="caution">
    <text evidence="2">The sequence shown here is derived from an EMBL/GenBank/DDBJ whole genome shotgun (WGS) entry which is preliminary data.</text>
</comment>
<dbReference type="InterPro" id="IPR040911">
    <property type="entry name" value="Exostosin_GT47"/>
</dbReference>